<keyword evidence="2 3" id="KW-0808">Transferase</keyword>
<dbReference type="AlphaFoldDB" id="A0A1D1ULY0"/>
<dbReference type="GO" id="GO:0016020">
    <property type="term" value="C:membrane"/>
    <property type="evidence" value="ECO:0007669"/>
    <property type="project" value="UniProtKB-SubCell"/>
</dbReference>
<organism evidence="5 6">
    <name type="scientific">Ramazzottius varieornatus</name>
    <name type="common">Water bear</name>
    <name type="synonym">Tardigrade</name>
    <dbReference type="NCBI Taxonomy" id="947166"/>
    <lineage>
        <taxon>Eukaryota</taxon>
        <taxon>Metazoa</taxon>
        <taxon>Ecdysozoa</taxon>
        <taxon>Tardigrada</taxon>
        <taxon>Eutardigrada</taxon>
        <taxon>Parachela</taxon>
        <taxon>Hypsibioidea</taxon>
        <taxon>Ramazzottiidae</taxon>
        <taxon>Ramazzottius</taxon>
    </lineage>
</organism>
<dbReference type="PANTHER" id="PTHR48047">
    <property type="entry name" value="GLYCOSYLTRANSFERASE"/>
    <property type="match status" value="1"/>
</dbReference>
<comment type="subcellular location">
    <subcellularLocation>
        <location evidence="4">Membrane</location>
        <topology evidence="4">Single-pass membrane protein</topology>
    </subcellularLocation>
</comment>
<dbReference type="InterPro" id="IPR002213">
    <property type="entry name" value="UDP_glucos_trans"/>
</dbReference>
<dbReference type="OrthoDB" id="5835829at2759"/>
<dbReference type="InterPro" id="IPR035595">
    <property type="entry name" value="UDP_glycos_trans_CS"/>
</dbReference>
<dbReference type="CDD" id="cd03784">
    <property type="entry name" value="GT1_Gtf-like"/>
    <property type="match status" value="1"/>
</dbReference>
<reference evidence="5 6" key="1">
    <citation type="journal article" date="2016" name="Nat. Commun.">
        <title>Extremotolerant tardigrade genome and improved radiotolerance of human cultured cells by tardigrade-unique protein.</title>
        <authorList>
            <person name="Hashimoto T."/>
            <person name="Horikawa D.D."/>
            <person name="Saito Y."/>
            <person name="Kuwahara H."/>
            <person name="Kozuka-Hata H."/>
            <person name="Shin-I T."/>
            <person name="Minakuchi Y."/>
            <person name="Ohishi K."/>
            <person name="Motoyama A."/>
            <person name="Aizu T."/>
            <person name="Enomoto A."/>
            <person name="Kondo K."/>
            <person name="Tanaka S."/>
            <person name="Hara Y."/>
            <person name="Koshikawa S."/>
            <person name="Sagara H."/>
            <person name="Miura T."/>
            <person name="Yokobori S."/>
            <person name="Miyagawa K."/>
            <person name="Suzuki Y."/>
            <person name="Kubo T."/>
            <person name="Oyama M."/>
            <person name="Kohara Y."/>
            <person name="Fujiyama A."/>
            <person name="Arakawa K."/>
            <person name="Katayama T."/>
            <person name="Toyoda A."/>
            <person name="Kunieda T."/>
        </authorList>
    </citation>
    <scope>NUCLEOTIDE SEQUENCE [LARGE SCALE GENOMIC DNA]</scope>
    <source>
        <strain evidence="5 6">YOKOZUNA-1</strain>
    </source>
</reference>
<evidence type="ECO:0000256" key="2">
    <source>
        <dbReference type="ARBA" id="ARBA00022679"/>
    </source>
</evidence>
<gene>
    <name evidence="5" type="primary">RvY_01966-1</name>
    <name evidence="5" type="synonym">RvY_01966.1</name>
    <name evidence="5" type="ORF">RvY_01966</name>
</gene>
<dbReference type="PANTHER" id="PTHR48047:SF235">
    <property type="entry name" value="UDP-GLYCOSYLTRANSFERASES DOMAIN-CONTAINING PROTEIN"/>
    <property type="match status" value="1"/>
</dbReference>
<dbReference type="STRING" id="947166.A0A1D1ULY0"/>
<evidence type="ECO:0000256" key="1">
    <source>
        <dbReference type="ARBA" id="ARBA00009995"/>
    </source>
</evidence>
<name>A0A1D1ULY0_RAMVA</name>
<keyword evidence="3" id="KW-0328">Glycosyltransferase</keyword>
<dbReference type="Proteomes" id="UP000186922">
    <property type="component" value="Unassembled WGS sequence"/>
</dbReference>
<dbReference type="PROSITE" id="PS00375">
    <property type="entry name" value="UDPGT"/>
    <property type="match status" value="1"/>
</dbReference>
<dbReference type="SUPFAM" id="SSF53756">
    <property type="entry name" value="UDP-Glycosyltransferase/glycogen phosphorylase"/>
    <property type="match status" value="1"/>
</dbReference>
<evidence type="ECO:0000313" key="5">
    <source>
        <dbReference type="EMBL" id="GAU89415.1"/>
    </source>
</evidence>
<protein>
    <recommendedName>
        <fullName evidence="4">UDP-glucuronosyltransferase</fullName>
        <ecNumber evidence="4">2.4.1.17</ecNumber>
    </recommendedName>
</protein>
<dbReference type="EMBL" id="BDGG01000001">
    <property type="protein sequence ID" value="GAU89415.1"/>
    <property type="molecule type" value="Genomic_DNA"/>
</dbReference>
<evidence type="ECO:0000313" key="6">
    <source>
        <dbReference type="Proteomes" id="UP000186922"/>
    </source>
</evidence>
<dbReference type="Pfam" id="PF00201">
    <property type="entry name" value="UDPGT"/>
    <property type="match status" value="1"/>
</dbReference>
<dbReference type="GO" id="GO:0015020">
    <property type="term" value="F:glucuronosyltransferase activity"/>
    <property type="evidence" value="ECO:0007669"/>
    <property type="project" value="UniProtKB-EC"/>
</dbReference>
<accession>A0A1D1ULY0</accession>
<dbReference type="EC" id="2.4.1.17" evidence="4"/>
<evidence type="ECO:0000256" key="3">
    <source>
        <dbReference type="RuleBase" id="RU003718"/>
    </source>
</evidence>
<dbReference type="Gene3D" id="3.40.50.2000">
    <property type="entry name" value="Glycogen Phosphorylase B"/>
    <property type="match status" value="2"/>
</dbReference>
<comment type="catalytic activity">
    <reaction evidence="4">
        <text>glucuronate acceptor + UDP-alpha-D-glucuronate = acceptor beta-D-glucuronoside + UDP + H(+)</text>
        <dbReference type="Rhea" id="RHEA:21032"/>
        <dbReference type="ChEBI" id="CHEBI:15378"/>
        <dbReference type="ChEBI" id="CHEBI:58052"/>
        <dbReference type="ChEBI" id="CHEBI:58223"/>
        <dbReference type="ChEBI" id="CHEBI:132367"/>
        <dbReference type="ChEBI" id="CHEBI:132368"/>
        <dbReference type="EC" id="2.4.1.17"/>
    </reaction>
</comment>
<proteinExistence type="inferred from homology"/>
<sequence length="444" mass="49131">MALPKHFVLLPLPAIGHITPLLELARVITSVGHHATLAVSANLLDQGVCSHCTDPHIQFFALNDTIDKALDQNISIAGVFNMMHLLQAAFVKQLDQLSTCHGCADKKPVVSIDAVVIDVATGHVTFAECRKRGIPVYAFGPLSGSLTIEILRTSPDSPAVPDDEFFKNPDPKCMIQSWKTHNLLLQEELLLSRCFLVNSFSALERGFYGDLGLHCSRFSGIDVRLIGPVMLPTSEGDLKVTEQTDKVVSWLDKQKERSLVYVSFGSIGALSKGQLSEVYAALVKSEQPFIWSLRQPQQELLPEEERARIKAEASKSDAQFLVVAWAPQKDILKHEAVRVFISHCGWNSTLEGLSCGVPIMAWPMFGDQHGNADVVEKSGCGVKLRNVAMDGNRIVEEDEILRTLEQLAQWSKPLSENVYFKRAQEMAKEAKKAAVTSKDFWKSE</sequence>
<dbReference type="FunFam" id="3.40.50.2000:FF:000056">
    <property type="entry name" value="Glycosyltransferase"/>
    <property type="match status" value="1"/>
</dbReference>
<dbReference type="GO" id="GO:0035251">
    <property type="term" value="F:UDP-glucosyltransferase activity"/>
    <property type="evidence" value="ECO:0007669"/>
    <property type="project" value="TreeGrafter"/>
</dbReference>
<comment type="similarity">
    <text evidence="1 3">Belongs to the UDP-glycosyltransferase family.</text>
</comment>
<comment type="caution">
    <text evidence="5">The sequence shown here is derived from an EMBL/GenBank/DDBJ whole genome shotgun (WGS) entry which is preliminary data.</text>
</comment>
<keyword evidence="6" id="KW-1185">Reference proteome</keyword>
<evidence type="ECO:0000256" key="4">
    <source>
        <dbReference type="RuleBase" id="RU362059"/>
    </source>
</evidence>